<reference evidence="2 3" key="1">
    <citation type="submission" date="2024-04" db="EMBL/GenBank/DDBJ databases">
        <authorList>
            <person name="Fracassetti M."/>
        </authorList>
    </citation>
    <scope>NUCLEOTIDE SEQUENCE [LARGE SCALE GENOMIC DNA]</scope>
</reference>
<keyword evidence="3" id="KW-1185">Reference proteome</keyword>
<feature type="region of interest" description="Disordered" evidence="1">
    <location>
        <begin position="50"/>
        <end position="82"/>
    </location>
</feature>
<sequence length="100" mass="11134">MRTCLRIVRTHPLLLFPRPLILFFSLSQKLHTSLLPPSSSGLARFASAHAKDIAASPPSQEDPSKTSHSSPQSQVDPTRVLLPSRRPGLWFMLKMSESDE</sequence>
<evidence type="ECO:0000313" key="2">
    <source>
        <dbReference type="EMBL" id="CAL1403361.1"/>
    </source>
</evidence>
<gene>
    <name evidence="2" type="ORF">LTRI10_LOCUS43300</name>
</gene>
<dbReference type="AlphaFoldDB" id="A0AAV2FYB2"/>
<feature type="compositionally biased region" description="Polar residues" evidence="1">
    <location>
        <begin position="57"/>
        <end position="76"/>
    </location>
</feature>
<evidence type="ECO:0000313" key="3">
    <source>
        <dbReference type="Proteomes" id="UP001497516"/>
    </source>
</evidence>
<accession>A0AAV2FYB2</accession>
<dbReference type="Proteomes" id="UP001497516">
    <property type="component" value="Chromosome 7"/>
</dbReference>
<name>A0AAV2FYB2_9ROSI</name>
<evidence type="ECO:0000256" key="1">
    <source>
        <dbReference type="SAM" id="MobiDB-lite"/>
    </source>
</evidence>
<dbReference type="EMBL" id="OZ034820">
    <property type="protein sequence ID" value="CAL1403361.1"/>
    <property type="molecule type" value="Genomic_DNA"/>
</dbReference>
<organism evidence="2 3">
    <name type="scientific">Linum trigynum</name>
    <dbReference type="NCBI Taxonomy" id="586398"/>
    <lineage>
        <taxon>Eukaryota</taxon>
        <taxon>Viridiplantae</taxon>
        <taxon>Streptophyta</taxon>
        <taxon>Embryophyta</taxon>
        <taxon>Tracheophyta</taxon>
        <taxon>Spermatophyta</taxon>
        <taxon>Magnoliopsida</taxon>
        <taxon>eudicotyledons</taxon>
        <taxon>Gunneridae</taxon>
        <taxon>Pentapetalae</taxon>
        <taxon>rosids</taxon>
        <taxon>fabids</taxon>
        <taxon>Malpighiales</taxon>
        <taxon>Linaceae</taxon>
        <taxon>Linum</taxon>
    </lineage>
</organism>
<proteinExistence type="predicted"/>
<protein>
    <submittedName>
        <fullName evidence="2">Uncharacterized protein</fullName>
    </submittedName>
</protein>